<accession>A0A3A8JHY4</accession>
<dbReference type="InterPro" id="IPR050565">
    <property type="entry name" value="LYPA1-2/EST-like"/>
</dbReference>
<dbReference type="Proteomes" id="UP000268094">
    <property type="component" value="Unassembled WGS sequence"/>
</dbReference>
<dbReference type="SUPFAM" id="SSF53474">
    <property type="entry name" value="alpha/beta-Hydrolases"/>
    <property type="match status" value="1"/>
</dbReference>
<dbReference type="InterPro" id="IPR003140">
    <property type="entry name" value="PLipase/COase/thioEstase"/>
</dbReference>
<organism evidence="4 5">
    <name type="scientific">Corallococcus terminator</name>
    <dbReference type="NCBI Taxonomy" id="2316733"/>
    <lineage>
        <taxon>Bacteria</taxon>
        <taxon>Pseudomonadati</taxon>
        <taxon>Myxococcota</taxon>
        <taxon>Myxococcia</taxon>
        <taxon>Myxococcales</taxon>
        <taxon>Cystobacterineae</taxon>
        <taxon>Myxococcaceae</taxon>
        <taxon>Corallococcus</taxon>
    </lineage>
</organism>
<sequence length="251" mass="26614">MRPDLVACLLFALLGAGCSRTPPSPTEKTPMAPKPPTPARVLTLPPVSGRAEYLVVLLHGVGASAESFLPIALALSPDVPHAEVVVLDGLHLFDGATTGRQWFSLQGITEQERPARVRQAGTEVSAWIDGALAERDLGPERLVVVGFSQGAIVAQWLALHRQPAPMAVVSLSGRLAEDGPAAADTTSVPVLLVHGARDAVIPARLSEEAARGLEARGARVRLRVLPTLAHGVDGEVLEEVRWFLRDVLPHP</sequence>
<dbReference type="GO" id="GO:0016787">
    <property type="term" value="F:hydrolase activity"/>
    <property type="evidence" value="ECO:0007669"/>
    <property type="project" value="UniProtKB-KW"/>
</dbReference>
<comment type="similarity">
    <text evidence="1">Belongs to the AB hydrolase superfamily. AB hydrolase 2 family.</text>
</comment>
<protein>
    <submittedName>
        <fullName evidence="4">Hydrolase</fullName>
    </submittedName>
</protein>
<feature type="domain" description="Phospholipase/carboxylesterase/thioesterase" evidence="3">
    <location>
        <begin position="50"/>
        <end position="246"/>
    </location>
</feature>
<keyword evidence="2 4" id="KW-0378">Hydrolase</keyword>
<evidence type="ECO:0000259" key="3">
    <source>
        <dbReference type="Pfam" id="PF02230"/>
    </source>
</evidence>
<evidence type="ECO:0000313" key="5">
    <source>
        <dbReference type="Proteomes" id="UP000268094"/>
    </source>
</evidence>
<dbReference type="PANTHER" id="PTHR10655:SF17">
    <property type="entry name" value="LYSOPHOSPHOLIPASE-LIKE PROTEIN 1"/>
    <property type="match status" value="1"/>
</dbReference>
<dbReference type="InterPro" id="IPR029058">
    <property type="entry name" value="AB_hydrolase_fold"/>
</dbReference>
<evidence type="ECO:0000313" key="4">
    <source>
        <dbReference type="EMBL" id="RKG91934.1"/>
    </source>
</evidence>
<gene>
    <name evidence="4" type="ORF">D7V88_08040</name>
</gene>
<dbReference type="PROSITE" id="PS51257">
    <property type="entry name" value="PROKAR_LIPOPROTEIN"/>
    <property type="match status" value="1"/>
</dbReference>
<dbReference type="PANTHER" id="PTHR10655">
    <property type="entry name" value="LYSOPHOSPHOLIPASE-RELATED"/>
    <property type="match status" value="1"/>
</dbReference>
<dbReference type="Pfam" id="PF02230">
    <property type="entry name" value="Abhydrolase_2"/>
    <property type="match status" value="1"/>
</dbReference>
<proteinExistence type="inferred from homology"/>
<keyword evidence="5" id="KW-1185">Reference proteome</keyword>
<dbReference type="AlphaFoldDB" id="A0A3A8JHY4"/>
<dbReference type="Gene3D" id="3.40.50.1820">
    <property type="entry name" value="alpha/beta hydrolase"/>
    <property type="match status" value="1"/>
</dbReference>
<name>A0A3A8JHY4_9BACT</name>
<reference evidence="5" key="1">
    <citation type="submission" date="2018-09" db="EMBL/GenBank/DDBJ databases">
        <authorList>
            <person name="Livingstone P.G."/>
            <person name="Whitworth D.E."/>
        </authorList>
    </citation>
    <scope>NUCLEOTIDE SEQUENCE [LARGE SCALE GENOMIC DNA]</scope>
    <source>
        <strain evidence="5">CA054A</strain>
    </source>
</reference>
<evidence type="ECO:0000256" key="1">
    <source>
        <dbReference type="ARBA" id="ARBA00006499"/>
    </source>
</evidence>
<evidence type="ECO:0000256" key="2">
    <source>
        <dbReference type="ARBA" id="ARBA00022801"/>
    </source>
</evidence>
<dbReference type="EMBL" id="RAVZ01000036">
    <property type="protein sequence ID" value="RKG91934.1"/>
    <property type="molecule type" value="Genomic_DNA"/>
</dbReference>
<comment type="caution">
    <text evidence="4">The sequence shown here is derived from an EMBL/GenBank/DDBJ whole genome shotgun (WGS) entry which is preliminary data.</text>
</comment>